<feature type="transmembrane region" description="Helical" evidence="14">
    <location>
        <begin position="236"/>
        <end position="255"/>
    </location>
</feature>
<dbReference type="Pfam" id="PF04922">
    <property type="entry name" value="DIE2_ALG10"/>
    <property type="match status" value="1"/>
</dbReference>
<comment type="subcellular location">
    <subcellularLocation>
        <location evidence="1">Endoplasmic reticulum membrane</location>
        <topology evidence="1">Multi-pass membrane protein</topology>
    </subcellularLocation>
</comment>
<comment type="caution">
    <text evidence="14">Lacks conserved residue(s) required for the propagation of feature annotation.</text>
</comment>
<keyword evidence="10 14" id="KW-1133">Transmembrane helix</keyword>
<feature type="transmembrane region" description="Helical" evidence="14">
    <location>
        <begin position="267"/>
        <end position="291"/>
    </location>
</feature>
<feature type="transmembrane region" description="Helical" evidence="14">
    <location>
        <begin position="311"/>
        <end position="328"/>
    </location>
</feature>
<dbReference type="PANTHER" id="PTHR12989">
    <property type="entry name" value="ALPHA-1,2-GLUCOSYLTRANSFERASE ALG10"/>
    <property type="match status" value="1"/>
</dbReference>
<feature type="transmembrane region" description="Helical" evidence="14">
    <location>
        <begin position="112"/>
        <end position="131"/>
    </location>
</feature>
<feature type="transmembrane region" description="Helical" evidence="14">
    <location>
        <begin position="198"/>
        <end position="216"/>
    </location>
</feature>
<evidence type="ECO:0000256" key="8">
    <source>
        <dbReference type="ARBA" id="ARBA00022692"/>
    </source>
</evidence>
<evidence type="ECO:0000256" key="1">
    <source>
        <dbReference type="ARBA" id="ARBA00004477"/>
    </source>
</evidence>
<keyword evidence="7" id="KW-0808">Transferase</keyword>
<dbReference type="EC" id="2.4.1.256" evidence="4 14"/>
<evidence type="ECO:0000313" key="16">
    <source>
        <dbReference type="WBParaSite" id="SVE_0413600.1"/>
    </source>
</evidence>
<sequence>MFLSRENFYALISCKVLFFIHYYITSLVNQNVPEPYMDEIFHMDQNRRYCNGDFSWNDKITTPPAMYLLTYKLFCYNERFFNSFLYPLTFLVLLYFRRYYFKTIESVLESHLNVLCIMVLPVFFQSTTLYYTDQLSLISVFLAFSSNPYLATFFFGIAVLTRQTNIVLCLLYLGILFVKTIDTKNYISSFFVFLKKSFLQAILILSCMSFVVFYNNGKIVLGDHSAHTPVLHFPQLFYFMAFCCVSTLPYFTLSIAQNLRFLYKNIVLSIILLFIFNILIYQFTYAHPYLLADNRHFTFYIWRKLLNIHTYSKYIISPLYLLSFYYLINTLKKRIYPIIIFGGFISLALSIVPAGLLEFRYFIVHFALWRLSIRYDSKTPLICEIILSLLINYFVMYLFLYKPFVWPSEPNNLQRFMW</sequence>
<keyword evidence="6 14" id="KW-0328">Glycosyltransferase</keyword>
<dbReference type="Proteomes" id="UP000035680">
    <property type="component" value="Unassembled WGS sequence"/>
</dbReference>
<feature type="transmembrane region" description="Helical" evidence="14">
    <location>
        <begin position="379"/>
        <end position="400"/>
    </location>
</feature>
<dbReference type="GO" id="GO:0106073">
    <property type="term" value="F:dolichyl pyrophosphate Glc2Man9GlcNAc2 alpha-1,2-glucosyltransferase activity"/>
    <property type="evidence" value="ECO:0007669"/>
    <property type="project" value="UniProtKB-UniRule"/>
</dbReference>
<proteinExistence type="inferred from homology"/>
<comment type="catalytic activity">
    <reaction evidence="13">
        <text>an alpha-D-Glc-(1-&gt;3)-alpha-D-Glc-(1-&gt;3)-alpha-D-Man-(1-&gt;2)-alpha-D-Man-(1-&gt;2)-alpha-D-Man-(1-&gt;3)-[alpha-D-Man-(1-&gt;2)-alpha-D-Man-(1-&gt;3)-[alpha-D-Man-(1-&gt;2)-alpha-D-Man-(1-&gt;6)]-alpha-D-Man-(1-&gt;6)]-beta-D-Man-(1-&gt;4)-beta-D-GlcNAc-(1-&gt;4)-alpha-D-GlcNAc-diphospho-di-trans,poly-cis-dolichol + a di-trans,poly-cis-dolichyl beta-D-glucosyl phosphate = a alpha-D-Glc-(1-&gt;2)-alpha-D-Glc-(1-&gt;3)-alpha-D-Glc-(1-&gt;3)-alpha-D-Man-(1-&gt;2)-alpha-D-Man-(1-&gt;2)-alpha-D-Man-(1-&gt;3)-[alpha-D-Man-(1-&gt;2)-alpha-D-Man-(1-&gt;3)-[alpha-D-Man-(1-&gt;2)-alpha-D-Man-(1-&gt;6)]-alpha-D-Man-(1-&gt;6)]-beta-D-Man-(1-&gt;4)-beta-D-GlcNAc-(1-&gt;4)-alpha-D-GlcNAc-diphospho-di-trans,poly-cis-dolichol + a di-trans,poly-cis-dolichyl phosphate + H(+)</text>
        <dbReference type="Rhea" id="RHEA:29543"/>
        <dbReference type="Rhea" id="RHEA-COMP:19498"/>
        <dbReference type="Rhea" id="RHEA-COMP:19502"/>
        <dbReference type="Rhea" id="RHEA-COMP:19512"/>
        <dbReference type="Rhea" id="RHEA-COMP:19522"/>
        <dbReference type="ChEBI" id="CHEBI:15378"/>
        <dbReference type="ChEBI" id="CHEBI:57525"/>
        <dbReference type="ChEBI" id="CHEBI:57683"/>
        <dbReference type="ChEBI" id="CHEBI:132522"/>
        <dbReference type="ChEBI" id="CHEBI:132523"/>
        <dbReference type="EC" id="2.4.1.256"/>
    </reaction>
    <physiologicalReaction direction="left-to-right" evidence="13">
        <dbReference type="Rhea" id="RHEA:29544"/>
    </physiologicalReaction>
</comment>
<organism evidence="15 16">
    <name type="scientific">Strongyloides venezuelensis</name>
    <name type="common">Threadworm</name>
    <dbReference type="NCBI Taxonomy" id="75913"/>
    <lineage>
        <taxon>Eukaryota</taxon>
        <taxon>Metazoa</taxon>
        <taxon>Ecdysozoa</taxon>
        <taxon>Nematoda</taxon>
        <taxon>Chromadorea</taxon>
        <taxon>Rhabditida</taxon>
        <taxon>Tylenchina</taxon>
        <taxon>Panagrolaimomorpha</taxon>
        <taxon>Strongyloidoidea</taxon>
        <taxon>Strongyloididae</taxon>
        <taxon>Strongyloides</taxon>
    </lineage>
</organism>
<feature type="transmembrane region" description="Helical" evidence="14">
    <location>
        <begin position="80"/>
        <end position="100"/>
    </location>
</feature>
<keyword evidence="11 14" id="KW-0472">Membrane</keyword>
<reference evidence="16" key="2">
    <citation type="submission" date="2015-08" db="UniProtKB">
        <authorList>
            <consortium name="WormBaseParasite"/>
        </authorList>
    </citation>
    <scope>IDENTIFICATION</scope>
</reference>
<dbReference type="STRING" id="75913.A0A0K0F5P4"/>
<evidence type="ECO:0000256" key="10">
    <source>
        <dbReference type="ARBA" id="ARBA00022989"/>
    </source>
</evidence>
<keyword evidence="8 14" id="KW-0812">Transmembrane</keyword>
<evidence type="ECO:0000256" key="9">
    <source>
        <dbReference type="ARBA" id="ARBA00022824"/>
    </source>
</evidence>
<keyword evidence="9" id="KW-0256">Endoplasmic reticulum</keyword>
<name>A0A0K0F5P4_STRVS</name>
<comment type="pathway">
    <text evidence="2">Protein modification; protein glycosylation.</text>
</comment>
<comment type="similarity">
    <text evidence="3 14">Belongs to the ALG10 glucosyltransferase family.</text>
</comment>
<keyword evidence="15" id="KW-1185">Reference proteome</keyword>
<feature type="transmembrane region" description="Helical" evidence="14">
    <location>
        <begin position="7"/>
        <end position="24"/>
    </location>
</feature>
<dbReference type="WBParaSite" id="SVE_0413600.1">
    <property type="protein sequence ID" value="SVE_0413600.1"/>
    <property type="gene ID" value="SVE_0413600"/>
</dbReference>
<dbReference type="GO" id="GO:0006488">
    <property type="term" value="P:dolichol-linked oligosaccharide biosynthetic process"/>
    <property type="evidence" value="ECO:0007669"/>
    <property type="project" value="UniProtKB-UniRule"/>
</dbReference>
<comment type="function">
    <text evidence="12">Dol-P-Glc:Glc(2)Man(9)GlcNAc(2)-PP-Dol alpha-1,2-glucosyltransferase that operates in the biosynthetic pathway of dolichol-linked oligosaccharides, the glycan precursors employed in protein asparagine (N)-glycosylation. The assembly of dolichol-linked oligosaccharides begins on the cytosolic side of the endoplasmic reticulum membrane and finishes in its lumen. The sequential addition of sugars to dolichol pyrophosphate produces dolichol-linked oligosaccharides containing fourteen sugars, including two GlcNAcs, nine mannoses and three glucoses. Once assembled, the oligosaccharide is transferred from the lipid to nascent proteins by oligosaccharyltransferases. In the lumen of the endoplasmic reticulum, adds the third and last glucose residue from dolichyl phosphate glucose (Dol-P-Glc) onto the lipid-linked oligosaccharide intermediate Glc(2)Man(9)GlcNAc(2)-PP-Dol to produce Glc(3)Man(9)GlcNAc(2)-PP-Dol.</text>
</comment>
<evidence type="ECO:0000313" key="15">
    <source>
        <dbReference type="Proteomes" id="UP000035680"/>
    </source>
</evidence>
<evidence type="ECO:0000256" key="2">
    <source>
        <dbReference type="ARBA" id="ARBA00004922"/>
    </source>
</evidence>
<accession>A0A0K0F5P4</accession>
<evidence type="ECO:0000256" key="11">
    <source>
        <dbReference type="ARBA" id="ARBA00023136"/>
    </source>
</evidence>
<evidence type="ECO:0000256" key="6">
    <source>
        <dbReference type="ARBA" id="ARBA00022676"/>
    </source>
</evidence>
<feature type="transmembrane region" description="Helical" evidence="14">
    <location>
        <begin position="335"/>
        <end position="359"/>
    </location>
</feature>
<evidence type="ECO:0000256" key="3">
    <source>
        <dbReference type="ARBA" id="ARBA00010600"/>
    </source>
</evidence>
<evidence type="ECO:0000256" key="13">
    <source>
        <dbReference type="ARBA" id="ARBA00048064"/>
    </source>
</evidence>
<evidence type="ECO:0000256" key="14">
    <source>
        <dbReference type="PIRNR" id="PIRNR028810"/>
    </source>
</evidence>
<evidence type="ECO:0000256" key="5">
    <source>
        <dbReference type="ARBA" id="ARBA00018512"/>
    </source>
</evidence>
<dbReference type="GO" id="GO:0005789">
    <property type="term" value="C:endoplasmic reticulum membrane"/>
    <property type="evidence" value="ECO:0007669"/>
    <property type="project" value="UniProtKB-SubCell"/>
</dbReference>
<feature type="transmembrane region" description="Helical" evidence="14">
    <location>
        <begin position="151"/>
        <end position="178"/>
    </location>
</feature>
<evidence type="ECO:0000256" key="12">
    <source>
        <dbReference type="ARBA" id="ARBA00044727"/>
    </source>
</evidence>
<reference evidence="15" key="1">
    <citation type="submission" date="2014-07" db="EMBL/GenBank/DDBJ databases">
        <authorList>
            <person name="Martin A.A"/>
            <person name="De Silva N."/>
        </authorList>
    </citation>
    <scope>NUCLEOTIDE SEQUENCE</scope>
</reference>
<protein>
    <recommendedName>
        <fullName evidence="5 14">Dol-P-Glc:Glc(2)Man(9)GlcNAc(2)-PP-Dol alpha-1,2-glucosyltransferase</fullName>
        <ecNumber evidence="4 14">2.4.1.256</ecNumber>
    </recommendedName>
</protein>
<dbReference type="InterPro" id="IPR016900">
    <property type="entry name" value="Alg10"/>
</dbReference>
<dbReference type="PIRSF" id="PIRSF028810">
    <property type="entry name" value="Alpha1_2_glucosyltferase_Alg10"/>
    <property type="match status" value="1"/>
</dbReference>
<evidence type="ECO:0000256" key="4">
    <source>
        <dbReference type="ARBA" id="ARBA00011967"/>
    </source>
</evidence>
<evidence type="ECO:0000256" key="7">
    <source>
        <dbReference type="ARBA" id="ARBA00022679"/>
    </source>
</evidence>
<dbReference type="AlphaFoldDB" id="A0A0K0F5P4"/>
<dbReference type="PANTHER" id="PTHR12989:SF10">
    <property type="entry name" value="DOL-P-GLC:GLC(2)MAN(9)GLCNAC(2)-PP-DOL ALPHA-1,2-GLUCOSYLTRANSFERASE-RELATED"/>
    <property type="match status" value="1"/>
</dbReference>